<keyword evidence="6" id="KW-1185">Reference proteome</keyword>
<dbReference type="InterPro" id="IPR056798">
    <property type="entry name" value="ADH_Fe_C"/>
</dbReference>
<dbReference type="KEGG" id="pgri:PgNI_06410"/>
<dbReference type="RefSeq" id="XP_030982370.1">
    <property type="nucleotide sequence ID" value="XM_031126434.1"/>
</dbReference>
<name>A0A6P8B5E7_PYRGI</name>
<dbReference type="GO" id="GO:0018506">
    <property type="term" value="F:maleylacetate reductase activity"/>
    <property type="evidence" value="ECO:0007669"/>
    <property type="project" value="InterPro"/>
</dbReference>
<reference evidence="7" key="3">
    <citation type="submission" date="2025-08" db="UniProtKB">
        <authorList>
            <consortium name="RefSeq"/>
        </authorList>
    </citation>
    <scope>IDENTIFICATION</scope>
    <source>
        <strain evidence="7">NI907</strain>
    </source>
</reference>
<dbReference type="PANTHER" id="PTHR11496">
    <property type="entry name" value="ALCOHOL DEHYDROGENASE"/>
    <property type="match status" value="1"/>
</dbReference>
<evidence type="ECO:0000256" key="1">
    <source>
        <dbReference type="ARBA" id="ARBA00007358"/>
    </source>
</evidence>
<dbReference type="InterPro" id="IPR001670">
    <property type="entry name" value="ADH_Fe/GldA"/>
</dbReference>
<evidence type="ECO:0000259" key="4">
    <source>
        <dbReference type="Pfam" id="PF00465"/>
    </source>
</evidence>
<feature type="domain" description="Alcohol dehydrogenase iron-type/glycerol dehydrogenase GldA" evidence="4">
    <location>
        <begin position="12"/>
        <end position="159"/>
    </location>
</feature>
<dbReference type="Proteomes" id="UP000515153">
    <property type="component" value="Chromosome I"/>
</dbReference>
<comment type="similarity">
    <text evidence="1">Belongs to the iron-containing alcohol dehydrogenase family.</text>
</comment>
<proteinExistence type="inferred from homology"/>
<dbReference type="GO" id="GO:0046872">
    <property type="term" value="F:metal ion binding"/>
    <property type="evidence" value="ECO:0007669"/>
    <property type="project" value="InterPro"/>
</dbReference>
<dbReference type="InterPro" id="IPR039697">
    <property type="entry name" value="Alcohol_dehydrogenase_Fe"/>
</dbReference>
<evidence type="ECO:0000313" key="7">
    <source>
        <dbReference type="RefSeq" id="XP_030982370.1"/>
    </source>
</evidence>
<dbReference type="SUPFAM" id="SSF56796">
    <property type="entry name" value="Dehydroquinate synthase-like"/>
    <property type="match status" value="1"/>
</dbReference>
<keyword evidence="2" id="KW-0560">Oxidoreductase</keyword>
<dbReference type="InterPro" id="IPR034786">
    <property type="entry name" value="MAR"/>
</dbReference>
<gene>
    <name evidence="7" type="ORF">PgNI_06410</name>
</gene>
<sequence>MDSFVYRNTPSPKVIFGRGTLSSLAKEICSLSPPSGCKKPLLVSSPGRVSLAKEIRKKLGEDGIPKVKLVSTATVHNPSSIINDALPLAADRDCIVSLGGGSAVGLGKALALRTGLPHVVIPTTYSGSEMTPILGEKGADGKKVSVTDPKILPTVVIYDVDLTLDLPLEVSFPSGINALAHSIEALYAEHSNPVTSILALESIRSLSAALGTLGGNPSSVQTRTALLRGAFLAGYVVASTGIALQHKLAHAVAGTAALPHAETHAVLLPHSLAYNLPSIPNQTIASLTEAMSPTKLPSSAADLADPVVLLNDLISRIGIPRALKDIGMAESDIERVTGVAMEKPYWNPRLIDREKIRELVRRAWGGETARADF</sequence>
<dbReference type="Pfam" id="PF25137">
    <property type="entry name" value="ADH_Fe_C"/>
    <property type="match status" value="1"/>
</dbReference>
<reference evidence="6 7" key="1">
    <citation type="journal article" date="2019" name="Mol. Biol. Evol.">
        <title>Blast fungal genomes show frequent chromosomal changes, gene gains and losses, and effector gene turnover.</title>
        <authorList>
            <person name="Gomez Luciano L.B."/>
            <person name="Jason Tsai I."/>
            <person name="Chuma I."/>
            <person name="Tosa Y."/>
            <person name="Chen Y.H."/>
            <person name="Li J.Y."/>
            <person name="Li M.Y."/>
            <person name="Jade Lu M.Y."/>
            <person name="Nakayashiki H."/>
            <person name="Li W.H."/>
        </authorList>
    </citation>
    <scope>NUCLEOTIDE SEQUENCE [LARGE SCALE GENOMIC DNA]</scope>
    <source>
        <strain evidence="6 7">NI907</strain>
    </source>
</reference>
<evidence type="ECO:0000313" key="6">
    <source>
        <dbReference type="Proteomes" id="UP000515153"/>
    </source>
</evidence>
<evidence type="ECO:0000259" key="5">
    <source>
        <dbReference type="Pfam" id="PF25137"/>
    </source>
</evidence>
<evidence type="ECO:0000256" key="2">
    <source>
        <dbReference type="ARBA" id="ARBA00023002"/>
    </source>
</evidence>
<dbReference type="PANTHER" id="PTHR11496:SF102">
    <property type="entry name" value="ALCOHOL DEHYDROGENASE 4"/>
    <property type="match status" value="1"/>
</dbReference>
<dbReference type="Gene3D" id="3.40.50.1970">
    <property type="match status" value="1"/>
</dbReference>
<dbReference type="Gene3D" id="1.20.1090.10">
    <property type="entry name" value="Dehydroquinate synthase-like - alpha domain"/>
    <property type="match status" value="1"/>
</dbReference>
<protein>
    <submittedName>
        <fullName evidence="7">Uncharacterized protein</fullName>
    </submittedName>
</protein>
<feature type="domain" description="Fe-containing alcohol dehydrogenase-like C-terminal" evidence="5">
    <location>
        <begin position="174"/>
        <end position="364"/>
    </location>
</feature>
<evidence type="ECO:0000256" key="3">
    <source>
        <dbReference type="ARBA" id="ARBA00023027"/>
    </source>
</evidence>
<organism evidence="6 7">
    <name type="scientific">Pyricularia grisea</name>
    <name type="common">Crabgrass-specific blast fungus</name>
    <name type="synonym">Magnaporthe grisea</name>
    <dbReference type="NCBI Taxonomy" id="148305"/>
    <lineage>
        <taxon>Eukaryota</taxon>
        <taxon>Fungi</taxon>
        <taxon>Dikarya</taxon>
        <taxon>Ascomycota</taxon>
        <taxon>Pezizomycotina</taxon>
        <taxon>Sordariomycetes</taxon>
        <taxon>Sordariomycetidae</taxon>
        <taxon>Magnaporthales</taxon>
        <taxon>Pyriculariaceae</taxon>
        <taxon>Pyricularia</taxon>
    </lineage>
</organism>
<accession>A0A6P8B5E7</accession>
<dbReference type="AlphaFoldDB" id="A0A6P8B5E7"/>
<keyword evidence="3" id="KW-0520">NAD</keyword>
<dbReference type="GO" id="GO:0004022">
    <property type="term" value="F:alcohol dehydrogenase (NAD+) activity"/>
    <property type="evidence" value="ECO:0007669"/>
    <property type="project" value="TreeGrafter"/>
</dbReference>
<dbReference type="CDD" id="cd08177">
    <property type="entry name" value="MAR"/>
    <property type="match status" value="1"/>
</dbReference>
<reference evidence="7" key="2">
    <citation type="submission" date="2019-10" db="EMBL/GenBank/DDBJ databases">
        <authorList>
            <consortium name="NCBI Genome Project"/>
        </authorList>
    </citation>
    <scope>NUCLEOTIDE SEQUENCE</scope>
    <source>
        <strain evidence="7">NI907</strain>
    </source>
</reference>
<dbReference type="GeneID" id="41961343"/>
<dbReference type="Pfam" id="PF00465">
    <property type="entry name" value="Fe-ADH"/>
    <property type="match status" value="1"/>
</dbReference>